<dbReference type="Pfam" id="PF04055">
    <property type="entry name" value="Radical_SAM"/>
    <property type="match status" value="1"/>
</dbReference>
<gene>
    <name evidence="5" type="primary">hemW</name>
    <name evidence="5" type="ORF">L0M99_00470</name>
</gene>
<reference evidence="5" key="1">
    <citation type="submission" date="2022-01" db="EMBL/GenBank/DDBJ databases">
        <title>Collection of gut derived symbiotic bacterial strains cultured from healthy donors.</title>
        <authorList>
            <person name="Lin H."/>
            <person name="Kohout C."/>
            <person name="Waligurski E."/>
            <person name="Pamer E.G."/>
        </authorList>
    </citation>
    <scope>NUCLEOTIDE SEQUENCE</scope>
    <source>
        <strain evidence="5">DFI.7.46</strain>
    </source>
</reference>
<dbReference type="GO" id="GO:0051539">
    <property type="term" value="F:4 iron, 4 sulfur cluster binding"/>
    <property type="evidence" value="ECO:0007669"/>
    <property type="project" value="UniProtKB-UniRule"/>
</dbReference>
<organism evidence="5 6">
    <name type="scientific">Varibaculum cambriense</name>
    <dbReference type="NCBI Taxonomy" id="184870"/>
    <lineage>
        <taxon>Bacteria</taxon>
        <taxon>Bacillati</taxon>
        <taxon>Actinomycetota</taxon>
        <taxon>Actinomycetes</taxon>
        <taxon>Actinomycetales</taxon>
        <taxon>Actinomycetaceae</taxon>
        <taxon>Varibaculum</taxon>
    </lineage>
</organism>
<protein>
    <recommendedName>
        <fullName evidence="2 3">Heme chaperone HemW</fullName>
    </recommendedName>
</protein>
<evidence type="ECO:0000313" key="6">
    <source>
        <dbReference type="Proteomes" id="UP001200537"/>
    </source>
</evidence>
<dbReference type="PANTHER" id="PTHR13932:SF5">
    <property type="entry name" value="RADICAL S-ADENOSYL METHIONINE DOMAIN-CONTAINING PROTEIN 1, MITOCHONDRIAL"/>
    <property type="match status" value="1"/>
</dbReference>
<comment type="caution">
    <text evidence="5">The sequence shown here is derived from an EMBL/GenBank/DDBJ whole genome shotgun (WGS) entry which is preliminary data.</text>
</comment>
<sequence>MSGTAKLKELFSAANEGGGRLHSLPVAGKDAAHADSGQQEAGFAVYIHVPFCRVRCGYCDFNTYVNGFGAGADRASYHDSARRELALAAQFLREHKLVPPPAYSVYFGGGTPTLLSVRALRELLEDVVSTWGVAPGAEVSIEANPDTITDQVAQELAASGFTRVSLGMQSAVPQVLATLERTHRPENLPQAVAALRRAGLAVSLDLIYGTPGESKADWEASLQAALALEVDHISAYSLVIEPGTKMYAQVERGQLSPIDPDSQAEKYEMADSLLKAAGFKWYEISNWARQLDTEVFPSPKIPDATYLANVSRHNLAYWRDWNWWGIGPGAHSHLGQVRWWNWKHPRGYARSVATGDLPVQDGEVVAADSRELERIMLGLRTAAGVKSLRAEERAELPVLVAKGYLEEEAARRGEAILTLRGRLMADYVTGQLLGW</sequence>
<evidence type="ECO:0000313" key="5">
    <source>
        <dbReference type="EMBL" id="MCG4616970.1"/>
    </source>
</evidence>
<dbReference type="GO" id="GO:0004109">
    <property type="term" value="F:coproporphyrinogen oxidase activity"/>
    <property type="evidence" value="ECO:0007669"/>
    <property type="project" value="InterPro"/>
</dbReference>
<keyword evidence="3" id="KW-0949">S-adenosyl-L-methionine</keyword>
<dbReference type="PROSITE" id="PS51918">
    <property type="entry name" value="RADICAL_SAM"/>
    <property type="match status" value="1"/>
</dbReference>
<dbReference type="SFLD" id="SFLDG01065">
    <property type="entry name" value="anaerobic_coproporphyrinogen-I"/>
    <property type="match status" value="1"/>
</dbReference>
<keyword evidence="3" id="KW-0004">4Fe-4S</keyword>
<dbReference type="GO" id="GO:0005737">
    <property type="term" value="C:cytoplasm"/>
    <property type="evidence" value="ECO:0007669"/>
    <property type="project" value="UniProtKB-SubCell"/>
</dbReference>
<keyword evidence="3" id="KW-0349">Heme</keyword>
<comment type="similarity">
    <text evidence="1">Belongs to the anaerobic coproporphyrinogen-III oxidase family. HemW subfamily.</text>
</comment>
<dbReference type="AlphaFoldDB" id="A0AAJ1BBG2"/>
<keyword evidence="3" id="KW-0479">Metal-binding</keyword>
<evidence type="ECO:0000256" key="3">
    <source>
        <dbReference type="RuleBase" id="RU364116"/>
    </source>
</evidence>
<dbReference type="GO" id="GO:0046872">
    <property type="term" value="F:metal ion binding"/>
    <property type="evidence" value="ECO:0007669"/>
    <property type="project" value="UniProtKB-UniRule"/>
</dbReference>
<dbReference type="InterPro" id="IPR034505">
    <property type="entry name" value="Coproporphyrinogen-III_oxidase"/>
</dbReference>
<keyword evidence="3" id="KW-0411">Iron-sulfur</keyword>
<dbReference type="InterPro" id="IPR007197">
    <property type="entry name" value="rSAM"/>
</dbReference>
<dbReference type="NCBIfam" id="TIGR00539">
    <property type="entry name" value="hemN_rel"/>
    <property type="match status" value="1"/>
</dbReference>
<dbReference type="EMBL" id="JAKNHJ010000001">
    <property type="protein sequence ID" value="MCG4616970.1"/>
    <property type="molecule type" value="Genomic_DNA"/>
</dbReference>
<keyword evidence="3" id="KW-0408">Iron</keyword>
<evidence type="ECO:0000256" key="2">
    <source>
        <dbReference type="ARBA" id="ARBA00017228"/>
    </source>
</evidence>
<dbReference type="Gene3D" id="3.80.30.20">
    <property type="entry name" value="tm_1862 like domain"/>
    <property type="match status" value="1"/>
</dbReference>
<accession>A0AAJ1BBG2</accession>
<dbReference type="InterPro" id="IPR006638">
    <property type="entry name" value="Elp3/MiaA/NifB-like_rSAM"/>
</dbReference>
<dbReference type="InterPro" id="IPR004559">
    <property type="entry name" value="HemW-like"/>
</dbReference>
<keyword evidence="3" id="KW-0143">Chaperone</keyword>
<dbReference type="GO" id="GO:0006779">
    <property type="term" value="P:porphyrin-containing compound biosynthetic process"/>
    <property type="evidence" value="ECO:0007669"/>
    <property type="project" value="InterPro"/>
</dbReference>
<dbReference type="InterPro" id="IPR058240">
    <property type="entry name" value="rSAM_sf"/>
</dbReference>
<dbReference type="InterPro" id="IPR023404">
    <property type="entry name" value="rSAM_horseshoe"/>
</dbReference>
<dbReference type="RefSeq" id="WP_238127396.1">
    <property type="nucleotide sequence ID" value="NZ_JAKNHJ010000001.1"/>
</dbReference>
<keyword evidence="3" id="KW-0963">Cytoplasm</keyword>
<proteinExistence type="inferred from homology"/>
<dbReference type="SFLD" id="SFLDF00562">
    <property type="entry name" value="HemN-like__clustered_with_heat"/>
    <property type="match status" value="1"/>
</dbReference>
<dbReference type="CDD" id="cd01335">
    <property type="entry name" value="Radical_SAM"/>
    <property type="match status" value="1"/>
</dbReference>
<dbReference type="SUPFAM" id="SSF102114">
    <property type="entry name" value="Radical SAM enzymes"/>
    <property type="match status" value="1"/>
</dbReference>
<dbReference type="SMART" id="SM00729">
    <property type="entry name" value="Elp3"/>
    <property type="match status" value="1"/>
</dbReference>
<comment type="subcellular location">
    <subcellularLocation>
        <location evidence="3">Cytoplasm</location>
    </subcellularLocation>
</comment>
<dbReference type="SFLD" id="SFLDS00029">
    <property type="entry name" value="Radical_SAM"/>
    <property type="match status" value="1"/>
</dbReference>
<evidence type="ECO:0000256" key="1">
    <source>
        <dbReference type="ARBA" id="ARBA00006100"/>
    </source>
</evidence>
<name>A0AAJ1BBG2_9ACTO</name>
<comment type="function">
    <text evidence="3">Probably acts as a heme chaperone, transferring heme to an unknown acceptor. Binds one molecule of heme per monomer, possibly covalently. Binds 1 [4Fe-4S] cluster. The cluster is coordinated with 3 cysteines and an exchangeable S-adenosyl-L-methionine.</text>
</comment>
<dbReference type="PANTHER" id="PTHR13932">
    <property type="entry name" value="COPROPORPHYRINIGEN III OXIDASE"/>
    <property type="match status" value="1"/>
</dbReference>
<evidence type="ECO:0000259" key="4">
    <source>
        <dbReference type="PROSITE" id="PS51918"/>
    </source>
</evidence>
<feature type="domain" description="Radical SAM core" evidence="4">
    <location>
        <begin position="37"/>
        <end position="280"/>
    </location>
</feature>
<dbReference type="Proteomes" id="UP001200537">
    <property type="component" value="Unassembled WGS sequence"/>
</dbReference>